<dbReference type="GeneID" id="113473220"/>
<dbReference type="AlphaFoldDB" id="A0A3Q0JPH5"/>
<dbReference type="RefSeq" id="XP_026688740.1">
    <property type="nucleotide sequence ID" value="XM_026832939.1"/>
</dbReference>
<dbReference type="PaxDb" id="121845-A0A3Q0JPH5"/>
<reference evidence="2" key="1">
    <citation type="submission" date="2025-08" db="UniProtKB">
        <authorList>
            <consortium name="RefSeq"/>
        </authorList>
    </citation>
    <scope>IDENTIFICATION</scope>
</reference>
<evidence type="ECO:0000313" key="2">
    <source>
        <dbReference type="RefSeq" id="XP_026688740.1"/>
    </source>
</evidence>
<organism evidence="1 2">
    <name type="scientific">Diaphorina citri</name>
    <name type="common">Asian citrus psyllid</name>
    <dbReference type="NCBI Taxonomy" id="121845"/>
    <lineage>
        <taxon>Eukaryota</taxon>
        <taxon>Metazoa</taxon>
        <taxon>Ecdysozoa</taxon>
        <taxon>Arthropoda</taxon>
        <taxon>Hexapoda</taxon>
        <taxon>Insecta</taxon>
        <taxon>Pterygota</taxon>
        <taxon>Neoptera</taxon>
        <taxon>Paraneoptera</taxon>
        <taxon>Hemiptera</taxon>
        <taxon>Sternorrhyncha</taxon>
        <taxon>Psylloidea</taxon>
        <taxon>Psyllidae</taxon>
        <taxon>Diaphorininae</taxon>
        <taxon>Diaphorina</taxon>
    </lineage>
</organism>
<proteinExistence type="predicted"/>
<dbReference type="Proteomes" id="UP000079169">
    <property type="component" value="Unplaced"/>
</dbReference>
<accession>A0A3Q0JPH5</accession>
<sequence>MEAYNLSTVALFVEVFHFFFVTPRRGAHKFSSLITAGNVNILILYEICVHDPSSLFIMMGLSYFLDKVAEHGVLTFGVSDEHWDEANGGDSQNGNDEDQIELCIKYHLVVPRFTVVNEWNPKVCLESSLRIFTLVHVTE</sequence>
<keyword evidence="1" id="KW-1185">Reference proteome</keyword>
<evidence type="ECO:0000313" key="1">
    <source>
        <dbReference type="Proteomes" id="UP000079169"/>
    </source>
</evidence>
<dbReference type="KEGG" id="dci:113473220"/>
<protein>
    <submittedName>
        <fullName evidence="2">Uncharacterized protein LOC113473220</fullName>
    </submittedName>
</protein>
<name>A0A3Q0JPH5_DIACI</name>
<gene>
    <name evidence="2" type="primary">LOC113473220</name>
</gene>